<dbReference type="EMBL" id="MH412654">
    <property type="protein sequence ID" value="AXQ70473.1"/>
    <property type="molecule type" value="Genomic_DNA"/>
</dbReference>
<dbReference type="RefSeq" id="YP_009810832.1">
    <property type="nucleotide sequence ID" value="NC_048049.1"/>
</dbReference>
<evidence type="ECO:0000256" key="1">
    <source>
        <dbReference type="ARBA" id="ARBA00004328"/>
    </source>
</evidence>
<organism evidence="3 4">
    <name type="scientific">Synechococcus phage S-T4</name>
    <dbReference type="NCBI Taxonomy" id="2268578"/>
    <lineage>
        <taxon>Viruses</taxon>
        <taxon>Duplodnaviria</taxon>
        <taxon>Heunggongvirae</taxon>
        <taxon>Uroviricota</taxon>
        <taxon>Caudoviricetes</taxon>
        <taxon>Pantevenvirales</taxon>
        <taxon>Kyanoviridae</taxon>
        <taxon>Tamkungvirus</taxon>
        <taxon>Tamkungvirus ST4</taxon>
    </lineage>
</organism>
<dbReference type="Gene3D" id="2.160.20.10">
    <property type="entry name" value="Single-stranded right-handed beta-helix, Pectin lyase-like"/>
    <property type="match status" value="1"/>
</dbReference>
<accession>A0A385EFA0</accession>
<evidence type="ECO:0000313" key="4">
    <source>
        <dbReference type="Proteomes" id="UP000257648"/>
    </source>
</evidence>
<reference evidence="4" key="1">
    <citation type="submission" date="2018-05" db="EMBL/GenBank/DDBJ databases">
        <authorList>
            <person name="You S."/>
        </authorList>
    </citation>
    <scope>NUCLEOTIDE SEQUENCE [LARGE SCALE GENOMIC DNA]</scope>
</reference>
<proteinExistence type="predicted"/>
<keyword evidence="2" id="KW-0946">Virion</keyword>
<dbReference type="KEGG" id="vg:55001854"/>
<dbReference type="GeneID" id="55001854"/>
<name>A0A385EFA0_9CAUD</name>
<dbReference type="InterPro" id="IPR012334">
    <property type="entry name" value="Pectin_lyas_fold"/>
</dbReference>
<evidence type="ECO:0000256" key="2">
    <source>
        <dbReference type="ARBA" id="ARBA00022844"/>
    </source>
</evidence>
<keyword evidence="4" id="KW-1185">Reference proteome</keyword>
<comment type="subcellular location">
    <subcellularLocation>
        <location evidence="1">Virion</location>
    </subcellularLocation>
</comment>
<protein>
    <submittedName>
        <fullName evidence="3">Putative major tail protein</fullName>
    </submittedName>
</protein>
<dbReference type="GO" id="GO:0044423">
    <property type="term" value="C:virion component"/>
    <property type="evidence" value="ECO:0007669"/>
    <property type="project" value="UniProtKB-KW"/>
</dbReference>
<dbReference type="GO" id="GO:0051701">
    <property type="term" value="P:biological process involved in interaction with host"/>
    <property type="evidence" value="ECO:0007669"/>
    <property type="project" value="UniProtKB-ARBA"/>
</dbReference>
<dbReference type="Proteomes" id="UP000257648">
    <property type="component" value="Segment"/>
</dbReference>
<sequence>MAGRIRIRRSTVAGKIPTAVQLAAGELAVNLPDGKLFLKQDDPSGIGTRVVSINANPIGNSYFVNKNGDDNDTGLSEDRAFLTVKQAAGIATSGDTINVAAGLYIEDNPIVLQDFVTIIGGDIRNCEISPANPGEDVIQLGQGGTVQDLSFVGVASTGAAVITYRPLLGTASDRFFDAARLIRSNINFIANETVGYITSTDYRNPAIEIDSTSCRDDIKDVYRAICHDITRGGNSKCIGAGKSYFDINGNLDHIVGFGSTSIDAFMYSRQIARAIINNAPWAPTGAAASTNVTNAIYGKDTGITTITAASHGLSIRDTVRLSQLAFTCSSEHAGVTTTIFPDGTYGYDFPVKRVIDDNTFEVNVGISTIEHTYDTGGTAQRMKNYQTEFLQTMDESIQPDPITGWNHYINGCANVVSAIYSCVGIVTGIIQNGLDGNDATTGFTTTYPGNAGAGVTDISLIPSQGVGVIRKGPYIRNCTNFVKNSIGARINGFDSDEGDQIDDIGVQGSFNVDAYTQFNQGSGIGVSVTNGAYCQLVSIFTICNDTAIYAGGGGQLDLTNSNSSFGTRGLVANGVGDYTSKCTDRYTGYISTSLARGNATLEIAGIGSNRPYSGQAVYIDKLYKSVGDIYVTEGGSGYTSAPVVTVEFPTGIGNTIRAQATAVVSNGKVTAINLLSGGLQYVEAPSITFTGGGGAGAAATALMVPLYYTIDSSTVPSAGVSTVTLVQNLNNDIGIGSTVFFSRQSLQIASSHSFEYIGAGNTITLAYPSRGGVSRQEDEVIKQNGGEVIYTSTDERGNFRIGDGVVINQTTGTISGRDYSKSLFSQITPFILALGD</sequence>
<evidence type="ECO:0000313" key="3">
    <source>
        <dbReference type="EMBL" id="AXQ70473.1"/>
    </source>
</evidence>
<dbReference type="GO" id="GO:0019058">
    <property type="term" value="P:viral life cycle"/>
    <property type="evidence" value="ECO:0007669"/>
    <property type="project" value="UniProtKB-ARBA"/>
</dbReference>